<evidence type="ECO:0000313" key="2">
    <source>
        <dbReference type="EMBL" id="KAK6168143.1"/>
    </source>
</evidence>
<organism evidence="2 3">
    <name type="scientific">Patella caerulea</name>
    <name type="common">Rayed Mediterranean limpet</name>
    <dbReference type="NCBI Taxonomy" id="87958"/>
    <lineage>
        <taxon>Eukaryota</taxon>
        <taxon>Metazoa</taxon>
        <taxon>Spiralia</taxon>
        <taxon>Lophotrochozoa</taxon>
        <taxon>Mollusca</taxon>
        <taxon>Gastropoda</taxon>
        <taxon>Patellogastropoda</taxon>
        <taxon>Patelloidea</taxon>
        <taxon>Patellidae</taxon>
        <taxon>Patella</taxon>
    </lineage>
</organism>
<accession>A0AAN8G5B9</accession>
<dbReference type="SUPFAM" id="SSF55486">
    <property type="entry name" value="Metalloproteases ('zincins'), catalytic domain"/>
    <property type="match status" value="1"/>
</dbReference>
<dbReference type="AlphaFoldDB" id="A0AAN8G5B9"/>
<sequence>MEGRSFFYVLAICVTGVWCMPPPLPGDFDLQNQTLHAQPRVASSFKYRYVAHNGAIDKSRPGHPYVTVAATSKCSDTALEKAALGVSLMVRHMPNDVFSGLTRSHGLGVFSQAESMAAYPENAHLADTPACHGKCSGSCAHTCTFDGRKWSTIAGLTNSRSVVLDHNVLCDRYDSYHHHDNLVIHEFGHLVMRYMPSSWRSKIEAAFTHEKYNNLWKPGVYATANSAEYWAEATESFFMATDRRDVTGGLDMCGTSHACTNEQQARAYLKRHDPQLFDVLSYAYTNHHPEITSGIKICL</sequence>
<gene>
    <name evidence="2" type="ORF">SNE40_022026</name>
</gene>
<keyword evidence="3" id="KW-1185">Reference proteome</keyword>
<dbReference type="InterPro" id="IPR024079">
    <property type="entry name" value="MetalloPept_cat_dom_sf"/>
</dbReference>
<dbReference type="Gene3D" id="3.40.390.10">
    <property type="entry name" value="Collagenase (Catalytic Domain)"/>
    <property type="match status" value="1"/>
</dbReference>
<comment type="caution">
    <text evidence="2">The sequence shown here is derived from an EMBL/GenBank/DDBJ whole genome shotgun (WGS) entry which is preliminary data.</text>
</comment>
<reference evidence="2 3" key="1">
    <citation type="submission" date="2024-01" db="EMBL/GenBank/DDBJ databases">
        <title>The genome of the rayed Mediterranean limpet Patella caerulea (Linnaeus, 1758).</title>
        <authorList>
            <person name="Anh-Thu Weber A."/>
            <person name="Halstead-Nussloch G."/>
        </authorList>
    </citation>
    <scope>NUCLEOTIDE SEQUENCE [LARGE SCALE GENOMIC DNA]</scope>
    <source>
        <strain evidence="2">AATW-2023a</strain>
        <tissue evidence="2">Whole specimen</tissue>
    </source>
</reference>
<feature type="signal peptide" evidence="1">
    <location>
        <begin position="1"/>
        <end position="19"/>
    </location>
</feature>
<keyword evidence="1" id="KW-0732">Signal</keyword>
<feature type="chain" id="PRO_5042965902" evidence="1">
    <location>
        <begin position="20"/>
        <end position="299"/>
    </location>
</feature>
<dbReference type="EMBL" id="JAZGQO010000018">
    <property type="protein sequence ID" value="KAK6168143.1"/>
    <property type="molecule type" value="Genomic_DNA"/>
</dbReference>
<evidence type="ECO:0000313" key="3">
    <source>
        <dbReference type="Proteomes" id="UP001347796"/>
    </source>
</evidence>
<name>A0AAN8G5B9_PATCE</name>
<proteinExistence type="predicted"/>
<dbReference type="Proteomes" id="UP001347796">
    <property type="component" value="Unassembled WGS sequence"/>
</dbReference>
<dbReference type="GO" id="GO:0008237">
    <property type="term" value="F:metallopeptidase activity"/>
    <property type="evidence" value="ECO:0007669"/>
    <property type="project" value="InterPro"/>
</dbReference>
<protein>
    <submittedName>
        <fullName evidence="2">Uncharacterized protein</fullName>
    </submittedName>
</protein>
<evidence type="ECO:0000256" key="1">
    <source>
        <dbReference type="SAM" id="SignalP"/>
    </source>
</evidence>